<dbReference type="EMBL" id="OFTC01000033">
    <property type="protein sequence ID" value="SOZ38339.1"/>
    <property type="molecule type" value="Genomic_DNA"/>
</dbReference>
<proteinExistence type="predicted"/>
<dbReference type="Proteomes" id="UP000255168">
    <property type="component" value="Plasmid II"/>
</dbReference>
<feature type="signal peptide" evidence="1">
    <location>
        <begin position="1"/>
        <end position="26"/>
    </location>
</feature>
<geneLocation type="plasmid" evidence="4">
    <name>II</name>
</geneLocation>
<geneLocation type="plasmid" evidence="5">
    <name>ii</name>
</geneLocation>
<evidence type="ECO:0000313" key="6">
    <source>
        <dbReference type="Proteomes" id="UP000256710"/>
    </source>
</evidence>
<dbReference type="Proteomes" id="UP000256710">
    <property type="component" value="Unassembled WGS sequence"/>
</dbReference>
<dbReference type="AlphaFoldDB" id="A0A375HRG4"/>
<dbReference type="RefSeq" id="WP_018004613.1">
    <property type="nucleotide sequence ID" value="NZ_AQUR01000079.1"/>
</dbReference>
<gene>
    <name evidence="3" type="ORF">CBM2605_B100290</name>
    <name evidence="4" type="ORF">CBM2607_MP20675</name>
</gene>
<evidence type="ECO:0000313" key="4">
    <source>
        <dbReference type="EMBL" id="SPD60023.1"/>
    </source>
</evidence>
<evidence type="ECO:0000259" key="2">
    <source>
        <dbReference type="Pfam" id="PF16747"/>
    </source>
</evidence>
<accession>A0A375HRG4</accession>
<organism evidence="4 5">
    <name type="scientific">Cupriavidus neocaledonicus</name>
    <dbReference type="NCBI Taxonomy" id="1040979"/>
    <lineage>
        <taxon>Bacteria</taxon>
        <taxon>Pseudomonadati</taxon>
        <taxon>Pseudomonadota</taxon>
        <taxon>Betaproteobacteria</taxon>
        <taxon>Burkholderiales</taxon>
        <taxon>Burkholderiaceae</taxon>
        <taxon>Cupriavidus</taxon>
    </lineage>
</organism>
<keyword evidence="6" id="KW-1185">Reference proteome</keyword>
<evidence type="ECO:0000313" key="3">
    <source>
        <dbReference type="EMBL" id="SOZ38339.1"/>
    </source>
</evidence>
<feature type="domain" description="Surface-adhesin protein E-like" evidence="2">
    <location>
        <begin position="92"/>
        <end position="201"/>
    </location>
</feature>
<evidence type="ECO:0000313" key="5">
    <source>
        <dbReference type="Proteomes" id="UP000255168"/>
    </source>
</evidence>
<protein>
    <recommendedName>
        <fullName evidence="2">Surface-adhesin protein E-like domain-containing protein</fullName>
    </recommendedName>
</protein>
<name>A0A375HRG4_9BURK</name>
<sequence length="201" mass="20978">MMFRTFRHAAALAGCVFGLALPPAHADDGAVAAIGVAPAIDVAPASASRPAAAAGLYECQVPGSGTVFRSTPKEGCRLVAAPDSGAPDPQRWLPLMGANGVISYFDQSAVRRQGTQVGVVVMRNSPSGVIRTASGEPIRSSLKRMVLNCATSMFAVVEQTLYSKRFARGESLYTIRAPQSGTFQVAGPGTIAGELLRKLCR</sequence>
<dbReference type="InterPro" id="IPR031939">
    <property type="entry name" value="Adhesin_E-like"/>
</dbReference>
<feature type="chain" id="PRO_5017028988" description="Surface-adhesin protein E-like domain-containing protein" evidence="1">
    <location>
        <begin position="27"/>
        <end position="201"/>
    </location>
</feature>
<dbReference type="EMBL" id="LT984807">
    <property type="protein sequence ID" value="SPD60023.1"/>
    <property type="molecule type" value="Genomic_DNA"/>
</dbReference>
<reference evidence="5 6" key="1">
    <citation type="submission" date="2018-01" db="EMBL/GenBank/DDBJ databases">
        <authorList>
            <person name="Clerissi C."/>
        </authorList>
    </citation>
    <scope>NUCLEOTIDE SEQUENCE [LARGE SCALE GENOMIC DNA]</scope>
    <source>
        <strain evidence="3">Cupriavidus taiwanensis STM 6082</strain>
        <strain evidence="4">Cupriavidus taiwanensis STM 6160</strain>
        <plasmid evidence="4">II</plasmid>
        <plasmid evidence="5">ii</plasmid>
    </source>
</reference>
<evidence type="ECO:0000256" key="1">
    <source>
        <dbReference type="SAM" id="SignalP"/>
    </source>
</evidence>
<keyword evidence="4" id="KW-0614">Plasmid</keyword>
<dbReference type="Pfam" id="PF16747">
    <property type="entry name" value="Adhesin_E"/>
    <property type="match status" value="1"/>
</dbReference>
<keyword evidence="1" id="KW-0732">Signal</keyword>